<accession>A0A397V5C5</accession>
<dbReference type="Proteomes" id="UP000266673">
    <property type="component" value="Unassembled WGS sequence"/>
</dbReference>
<comment type="caution">
    <text evidence="1">The sequence shown here is derived from an EMBL/GenBank/DDBJ whole genome shotgun (WGS) entry which is preliminary data.</text>
</comment>
<sequence length="158" mass="18150">MILLVNKNAGHTNNHVMPIAADWPGQLFIRKALTNIHQQNTKIPASINAFISILGPLHVSLNSREQVLKIYYSFFKMLFHAVFGKRKVLARKPKPWRINLLLELAYQGWITIKPKILAKFEATCKDMEYRMLIDLLDNVIPATLDVYAVLFRSGSFNK</sequence>
<gene>
    <name evidence="1" type="ORF">C2G38_1479597</name>
</gene>
<dbReference type="AlphaFoldDB" id="A0A397V5C5"/>
<keyword evidence="2" id="KW-1185">Reference proteome</keyword>
<dbReference type="OrthoDB" id="2447332at2759"/>
<reference evidence="1 2" key="1">
    <citation type="submission" date="2018-06" db="EMBL/GenBank/DDBJ databases">
        <title>Comparative genomics reveals the genomic features of Rhizophagus irregularis, R. cerebriforme, R. diaphanum and Gigaspora rosea, and their symbiotic lifestyle signature.</title>
        <authorList>
            <person name="Morin E."/>
            <person name="San Clemente H."/>
            <person name="Chen E.C.H."/>
            <person name="De La Providencia I."/>
            <person name="Hainaut M."/>
            <person name="Kuo A."/>
            <person name="Kohler A."/>
            <person name="Murat C."/>
            <person name="Tang N."/>
            <person name="Roy S."/>
            <person name="Loubradou J."/>
            <person name="Henrissat B."/>
            <person name="Grigoriev I.V."/>
            <person name="Corradi N."/>
            <person name="Roux C."/>
            <person name="Martin F.M."/>
        </authorList>
    </citation>
    <scope>NUCLEOTIDE SEQUENCE [LARGE SCALE GENOMIC DNA]</scope>
    <source>
        <strain evidence="1 2">DAOM 194757</strain>
    </source>
</reference>
<proteinExistence type="predicted"/>
<evidence type="ECO:0000313" key="1">
    <source>
        <dbReference type="EMBL" id="RIB16838.1"/>
    </source>
</evidence>
<dbReference type="EMBL" id="QKWP01000647">
    <property type="protein sequence ID" value="RIB16838.1"/>
    <property type="molecule type" value="Genomic_DNA"/>
</dbReference>
<protein>
    <submittedName>
        <fullName evidence="1">Uncharacterized protein</fullName>
    </submittedName>
</protein>
<organism evidence="1 2">
    <name type="scientific">Gigaspora rosea</name>
    <dbReference type="NCBI Taxonomy" id="44941"/>
    <lineage>
        <taxon>Eukaryota</taxon>
        <taxon>Fungi</taxon>
        <taxon>Fungi incertae sedis</taxon>
        <taxon>Mucoromycota</taxon>
        <taxon>Glomeromycotina</taxon>
        <taxon>Glomeromycetes</taxon>
        <taxon>Diversisporales</taxon>
        <taxon>Gigasporaceae</taxon>
        <taxon>Gigaspora</taxon>
    </lineage>
</organism>
<evidence type="ECO:0000313" key="2">
    <source>
        <dbReference type="Proteomes" id="UP000266673"/>
    </source>
</evidence>
<name>A0A397V5C5_9GLOM</name>